<dbReference type="AlphaFoldDB" id="A0AAX0RXZ8"/>
<protein>
    <submittedName>
        <fullName evidence="1">Uncharacterized protein</fullName>
    </submittedName>
</protein>
<dbReference type="EMBL" id="NUEQ01000112">
    <property type="protein sequence ID" value="PEJ25963.1"/>
    <property type="molecule type" value="Genomic_DNA"/>
</dbReference>
<name>A0AAX0RXZ8_9BACI</name>
<sequence length="61" mass="7293">MTINQVYCKNTHFQDNGIIKSKKGWGFRSYVYFQDFKEVSFLKIIWGVFTIENTDQQFFGV</sequence>
<reference evidence="1 2" key="1">
    <citation type="submission" date="2017-09" db="EMBL/GenBank/DDBJ databases">
        <title>Large-scale bioinformatics analysis of Bacillus genomes uncovers conserved roles of natural products in bacterial physiology.</title>
        <authorList>
            <consortium name="Agbiome Team Llc"/>
            <person name="Bleich R.M."/>
            <person name="Kirk G.J."/>
            <person name="Santa Maria K.C."/>
            <person name="Allen S.E."/>
            <person name="Farag S."/>
            <person name="Shank E.A."/>
            <person name="Bowers A."/>
        </authorList>
    </citation>
    <scope>NUCLEOTIDE SEQUENCE [LARGE SCALE GENOMIC DNA]</scope>
    <source>
        <strain evidence="1 2">AFS003229</strain>
    </source>
</reference>
<accession>A0AAX0RXZ8</accession>
<evidence type="ECO:0000313" key="2">
    <source>
        <dbReference type="Proteomes" id="UP000220106"/>
    </source>
</evidence>
<dbReference type="Proteomes" id="UP000220106">
    <property type="component" value="Unassembled WGS sequence"/>
</dbReference>
<organism evidence="1 2">
    <name type="scientific">Peribacillus butanolivorans</name>
    <dbReference type="NCBI Taxonomy" id="421767"/>
    <lineage>
        <taxon>Bacteria</taxon>
        <taxon>Bacillati</taxon>
        <taxon>Bacillota</taxon>
        <taxon>Bacilli</taxon>
        <taxon>Bacillales</taxon>
        <taxon>Bacillaceae</taxon>
        <taxon>Peribacillus</taxon>
    </lineage>
</organism>
<gene>
    <name evidence="1" type="ORF">CN689_25280</name>
</gene>
<comment type="caution">
    <text evidence="1">The sequence shown here is derived from an EMBL/GenBank/DDBJ whole genome shotgun (WGS) entry which is preliminary data.</text>
</comment>
<proteinExistence type="predicted"/>
<evidence type="ECO:0000313" key="1">
    <source>
        <dbReference type="EMBL" id="PEJ25963.1"/>
    </source>
</evidence>